<reference evidence="2 3" key="1">
    <citation type="journal article" date="2010" name="Proc. Natl. Acad. Sci. U.S.A.">
        <title>A Nitrospira metagenome illuminates the physiology and evolution of globally important nitrite-oxidizing bacteria.</title>
        <authorList>
            <person name="Lucker S."/>
            <person name="Wagner M."/>
            <person name="Maixner F."/>
            <person name="Pelletier E."/>
            <person name="Koch H."/>
            <person name="Vacherie B."/>
            <person name="Rattei T."/>
            <person name="Sinninghe Damste J."/>
            <person name="Spieck E."/>
            <person name="Le Paslier D."/>
            <person name="Daims H."/>
        </authorList>
    </citation>
    <scope>NUCLEOTIDE SEQUENCE [LARGE SCALE GENOMIC DNA]</scope>
</reference>
<sequence length="335" mass="35288">MSRTKHCLVALIAASAMGCQSDVDVREKGASDIRTASSTNPPGSSAVASTPVQSPAASTAISTAHNGQGATTDSGSYTEVVGQEGVVDWTAGIVTASGIGFPPADALNSIQARLLAKRAAQSVAYRNLLEAFTAVRVDSTTTVKNYVTTSDEIQVKVQGMVEDAKIIHERQLEKGGYEVTLQMKLTGRVSETFVPKNAPPVKRLVAETLPTPPPKSGMAYTGLVVDARGTGVRPALVPRILTEDGQEAYSQSYVLAKYRQNQGIAAYVSDPAAAKTHPKVTDNPLYVKALRPAGNSQTDLVISNAAAQTIHGVKDHFEFLEKAQVILIVDRAGSS</sequence>
<gene>
    <name evidence="2" type="ORF">NIDE2026</name>
</gene>
<proteinExistence type="predicted"/>
<evidence type="ECO:0008006" key="4">
    <source>
        <dbReference type="Google" id="ProtNLM"/>
    </source>
</evidence>
<feature type="region of interest" description="Disordered" evidence="1">
    <location>
        <begin position="33"/>
        <end position="74"/>
    </location>
</feature>
<feature type="compositionally biased region" description="Polar residues" evidence="1">
    <location>
        <begin position="34"/>
        <end position="74"/>
    </location>
</feature>
<evidence type="ECO:0000313" key="3">
    <source>
        <dbReference type="Proteomes" id="UP000001660"/>
    </source>
</evidence>
<dbReference type="AlphaFoldDB" id="D8PET7"/>
<evidence type="ECO:0000313" key="2">
    <source>
        <dbReference type="EMBL" id="CBK41746.1"/>
    </source>
</evidence>
<keyword evidence="3" id="KW-1185">Reference proteome</keyword>
<dbReference type="STRING" id="330214.NIDE2026"/>
<protein>
    <recommendedName>
        <fullName evidence="4">LPP20 lipoprotein</fullName>
    </recommendedName>
</protein>
<accession>D8PET7</accession>
<dbReference type="PROSITE" id="PS51257">
    <property type="entry name" value="PROKAR_LIPOPROTEIN"/>
    <property type="match status" value="1"/>
</dbReference>
<dbReference type="KEGG" id="nde:NIDE2026"/>
<name>D8PET7_9BACT</name>
<dbReference type="EMBL" id="FP929003">
    <property type="protein sequence ID" value="CBK41746.1"/>
    <property type="molecule type" value="Genomic_DNA"/>
</dbReference>
<dbReference type="eggNOG" id="COG3018">
    <property type="taxonomic scope" value="Bacteria"/>
</dbReference>
<dbReference type="HOGENOM" id="CLU_060107_0_0_0"/>
<organism evidence="2 3">
    <name type="scientific">Nitrospira defluvii</name>
    <dbReference type="NCBI Taxonomy" id="330214"/>
    <lineage>
        <taxon>Bacteria</taxon>
        <taxon>Pseudomonadati</taxon>
        <taxon>Nitrospirota</taxon>
        <taxon>Nitrospiria</taxon>
        <taxon>Nitrospirales</taxon>
        <taxon>Nitrospiraceae</taxon>
        <taxon>Nitrospira</taxon>
    </lineage>
</organism>
<dbReference type="Proteomes" id="UP000001660">
    <property type="component" value="Chromosome"/>
</dbReference>
<evidence type="ECO:0000256" key="1">
    <source>
        <dbReference type="SAM" id="MobiDB-lite"/>
    </source>
</evidence>